<dbReference type="Proteomes" id="UP000470771">
    <property type="component" value="Unassembled WGS sequence"/>
</dbReference>
<accession>A0A6N9NGL3</accession>
<dbReference type="PANTHER" id="PTHR35526:SF3">
    <property type="entry name" value="ANTI-SIGMA-F FACTOR RSBW"/>
    <property type="match status" value="1"/>
</dbReference>
<keyword evidence="3" id="KW-0067">ATP-binding</keyword>
<keyword evidence="3" id="KW-0547">Nucleotide-binding</keyword>
<proteinExistence type="predicted"/>
<comment type="caution">
    <text evidence="3">The sequence shown here is derived from an EMBL/GenBank/DDBJ whole genome shotgun (WGS) entry which is preliminary data.</text>
</comment>
<dbReference type="CDD" id="cd16936">
    <property type="entry name" value="HATPase_RsbW-like"/>
    <property type="match status" value="1"/>
</dbReference>
<dbReference type="AlphaFoldDB" id="A0A6N9NGL3"/>
<dbReference type="GO" id="GO:0004674">
    <property type="term" value="F:protein serine/threonine kinase activity"/>
    <property type="evidence" value="ECO:0007669"/>
    <property type="project" value="UniProtKB-KW"/>
</dbReference>
<keyword evidence="1" id="KW-0723">Serine/threonine-protein kinase</keyword>
<dbReference type="EMBL" id="WWNE01000003">
    <property type="protein sequence ID" value="NBG65033.1"/>
    <property type="molecule type" value="Genomic_DNA"/>
</dbReference>
<keyword evidence="1" id="KW-0808">Transferase</keyword>
<keyword evidence="1" id="KW-0418">Kinase</keyword>
<evidence type="ECO:0000259" key="2">
    <source>
        <dbReference type="Pfam" id="PF13581"/>
    </source>
</evidence>
<evidence type="ECO:0000313" key="4">
    <source>
        <dbReference type="Proteomes" id="UP000470771"/>
    </source>
</evidence>
<keyword evidence="4" id="KW-1185">Reference proteome</keyword>
<gene>
    <name evidence="3" type="ORF">GQN54_02820</name>
</gene>
<reference evidence="3 4" key="1">
    <citation type="submission" date="2019-12" db="EMBL/GenBank/DDBJ databases">
        <authorList>
            <person name="Zhao J."/>
        </authorList>
    </citation>
    <scope>NUCLEOTIDE SEQUENCE [LARGE SCALE GENOMIC DNA]</scope>
    <source>
        <strain evidence="3 4">S-15</strain>
    </source>
</reference>
<evidence type="ECO:0000256" key="1">
    <source>
        <dbReference type="ARBA" id="ARBA00022527"/>
    </source>
</evidence>
<dbReference type="PANTHER" id="PTHR35526">
    <property type="entry name" value="ANTI-SIGMA-F FACTOR RSBW-RELATED"/>
    <property type="match status" value="1"/>
</dbReference>
<dbReference type="InterPro" id="IPR003594">
    <property type="entry name" value="HATPase_dom"/>
</dbReference>
<name>A0A6N9NGL3_9FLAO</name>
<dbReference type="InterPro" id="IPR050267">
    <property type="entry name" value="Anti-sigma-factor_SerPK"/>
</dbReference>
<dbReference type="Pfam" id="PF13581">
    <property type="entry name" value="HATPase_c_2"/>
    <property type="match status" value="1"/>
</dbReference>
<dbReference type="InterPro" id="IPR036890">
    <property type="entry name" value="HATPase_C_sf"/>
</dbReference>
<dbReference type="Gene3D" id="3.30.565.10">
    <property type="entry name" value="Histidine kinase-like ATPase, C-terminal domain"/>
    <property type="match status" value="1"/>
</dbReference>
<dbReference type="SUPFAM" id="SSF55874">
    <property type="entry name" value="ATPase domain of HSP90 chaperone/DNA topoisomerase II/histidine kinase"/>
    <property type="match status" value="1"/>
</dbReference>
<feature type="domain" description="Histidine kinase/HSP90-like ATPase" evidence="2">
    <location>
        <begin position="18"/>
        <end position="129"/>
    </location>
</feature>
<dbReference type="GO" id="GO:0005524">
    <property type="term" value="F:ATP binding"/>
    <property type="evidence" value="ECO:0007669"/>
    <property type="project" value="UniProtKB-KW"/>
</dbReference>
<protein>
    <submittedName>
        <fullName evidence="3">ATP-binding protein</fullName>
    </submittedName>
</protein>
<sequence length="136" mass="15201">MSIDSIKIPTHISSLSIVEKHIDSLCQNLSVAERCYGNVLIAVTEAVNNAIIHGNKNDESKEVTLNYYTEKKSLVFQIKDEGNGFDYENLPDPTDPVNIEKLHGRGVFLMKNLADDVAFEENGKSVTLSFHNFDND</sequence>
<evidence type="ECO:0000313" key="3">
    <source>
        <dbReference type="EMBL" id="NBG65033.1"/>
    </source>
</evidence>
<organism evidence="3 4">
    <name type="scientific">Acidiluteibacter ferrifornacis</name>
    <dbReference type="NCBI Taxonomy" id="2692424"/>
    <lineage>
        <taxon>Bacteria</taxon>
        <taxon>Pseudomonadati</taxon>
        <taxon>Bacteroidota</taxon>
        <taxon>Flavobacteriia</taxon>
        <taxon>Flavobacteriales</taxon>
        <taxon>Cryomorphaceae</taxon>
        <taxon>Acidiluteibacter</taxon>
    </lineage>
</organism>